<organism evidence="7">
    <name type="scientific">Eremomyces bilateralis CBS 781.70</name>
    <dbReference type="NCBI Taxonomy" id="1392243"/>
    <lineage>
        <taxon>Eukaryota</taxon>
        <taxon>Fungi</taxon>
        <taxon>Dikarya</taxon>
        <taxon>Ascomycota</taxon>
        <taxon>Pezizomycotina</taxon>
        <taxon>Dothideomycetes</taxon>
        <taxon>Dothideomycetes incertae sedis</taxon>
        <taxon>Eremomycetales</taxon>
        <taxon>Eremomycetaceae</taxon>
        <taxon>Eremomyces</taxon>
    </lineage>
</organism>
<gene>
    <name evidence="7 9" type="ORF">P152DRAFT_508203</name>
</gene>
<keyword evidence="2" id="KW-0285">Flavoprotein</keyword>
<comment type="similarity">
    <text evidence="5">Belongs to the FAD-dependent oxidoreductase 2 family. 3-oxosteroid dehydrogenase subfamily.</text>
</comment>
<evidence type="ECO:0000256" key="4">
    <source>
        <dbReference type="ARBA" id="ARBA00023002"/>
    </source>
</evidence>
<evidence type="ECO:0000313" key="7">
    <source>
        <dbReference type="EMBL" id="KAF1811262.1"/>
    </source>
</evidence>
<dbReference type="GeneID" id="54423144"/>
<evidence type="ECO:0000313" key="9">
    <source>
        <dbReference type="RefSeq" id="XP_033532893.1"/>
    </source>
</evidence>
<reference evidence="9" key="3">
    <citation type="submission" date="2025-04" db="UniProtKB">
        <authorList>
            <consortium name="RefSeq"/>
        </authorList>
    </citation>
    <scope>IDENTIFICATION</scope>
    <source>
        <strain evidence="9">CBS 781.70</strain>
    </source>
</reference>
<dbReference type="Proteomes" id="UP000504638">
    <property type="component" value="Unplaced"/>
</dbReference>
<sequence>MALLIRRVTCLGCATSNKFGRTLYTIRPASTCKNVETDLLIIGSGGAAMTAALRAKHHGLSPLIVEKASRIGGTTGYSGGGLWIPNSGLHPGVQDSIEEALKYMEALIGDAGPASTRERKLAFLENGPKMIGFLAGEGFRWVPTTGYPDYYPNLPGGMAGGRSIEGDRFDLNKLGSWKGKLSSNPRMATMPLHTFEAKTLFRALSSLEGMLMALKIFGWRRLSSKLLGRAIVTMGGTLAGQLLHINLEKNTPIWTDSPMKRLTVENGKVTGATVEHDGALVHVKAKKGVILAAGGFARNAKMRQKYQEAPITADWTVVPPNNDMGDAITAAIDIGAATALMDDSWWGPVIVNPMTGQSNWTQYERALPYSIIVDKGGRRFTNEAQSYTTFCHDMYERNRTTPAIPAYMIVDARFRKRYILAGISPGKLSEETLESGFVTQADTLESLAKKLDIDAAGLLDTVKHFNTMAVAGVDEDYERGGSAYNRFFGDPAVKPNPNLGTIEKGPFSAVKIHPGDLGTKGGVLTDEWARALRDDGGVIEGLYAVGNSSASVMGREYAGAGSTLGPAMTFAYVAVEDMVRKK</sequence>
<dbReference type="RefSeq" id="XP_033532893.1">
    <property type="nucleotide sequence ID" value="XM_033682574.1"/>
</dbReference>
<dbReference type="PANTHER" id="PTHR43400:SF10">
    <property type="entry name" value="3-OXOSTEROID 1-DEHYDROGENASE"/>
    <property type="match status" value="1"/>
</dbReference>
<evidence type="ECO:0000259" key="6">
    <source>
        <dbReference type="Pfam" id="PF00890"/>
    </source>
</evidence>
<keyword evidence="4" id="KW-0560">Oxidoreductase</keyword>
<dbReference type="SUPFAM" id="SSF51905">
    <property type="entry name" value="FAD/NAD(P)-binding domain"/>
    <property type="match status" value="1"/>
</dbReference>
<proteinExistence type="inferred from homology"/>
<evidence type="ECO:0000256" key="5">
    <source>
        <dbReference type="ARBA" id="ARBA00061147"/>
    </source>
</evidence>
<dbReference type="Pfam" id="PF00890">
    <property type="entry name" value="FAD_binding_2"/>
    <property type="match status" value="1"/>
</dbReference>
<evidence type="ECO:0000256" key="1">
    <source>
        <dbReference type="ARBA" id="ARBA00001974"/>
    </source>
</evidence>
<reference evidence="7 9" key="1">
    <citation type="submission" date="2020-01" db="EMBL/GenBank/DDBJ databases">
        <authorList>
            <consortium name="DOE Joint Genome Institute"/>
            <person name="Haridas S."/>
            <person name="Albert R."/>
            <person name="Binder M."/>
            <person name="Bloem J."/>
            <person name="Labutti K."/>
            <person name="Salamov A."/>
            <person name="Andreopoulos B."/>
            <person name="Baker S.E."/>
            <person name="Barry K."/>
            <person name="Bills G."/>
            <person name="Bluhm B.H."/>
            <person name="Cannon C."/>
            <person name="Castanera R."/>
            <person name="Culley D.E."/>
            <person name="Daum C."/>
            <person name="Ezra D."/>
            <person name="Gonzalez J.B."/>
            <person name="Henrissat B."/>
            <person name="Kuo A."/>
            <person name="Liang C."/>
            <person name="Lipzen A."/>
            <person name="Lutzoni F."/>
            <person name="Magnuson J."/>
            <person name="Mondo S."/>
            <person name="Nolan M."/>
            <person name="Ohm R."/>
            <person name="Pangilinan J."/>
            <person name="Park H.-J."/>
            <person name="Ramirez L."/>
            <person name="Alfaro M."/>
            <person name="Sun H."/>
            <person name="Tritt A."/>
            <person name="Yoshinaga Y."/>
            <person name="Zwiers L.-H."/>
            <person name="Turgeon B.G."/>
            <person name="Goodwin S.B."/>
            <person name="Spatafora J.W."/>
            <person name="Crous P.W."/>
            <person name="Grigoriev I.V."/>
        </authorList>
    </citation>
    <scope>NUCLEOTIDE SEQUENCE</scope>
    <source>
        <strain evidence="7 9">CBS 781.70</strain>
    </source>
</reference>
<feature type="domain" description="FAD-dependent oxidoreductase 2 FAD-binding" evidence="6">
    <location>
        <begin position="38"/>
        <end position="564"/>
    </location>
</feature>
<dbReference type="EMBL" id="ML975162">
    <property type="protein sequence ID" value="KAF1811262.1"/>
    <property type="molecule type" value="Genomic_DNA"/>
</dbReference>
<accession>A0A6G1FZV7</accession>
<dbReference type="SUPFAM" id="SSF56425">
    <property type="entry name" value="Succinate dehydrogenase/fumarate reductase flavoprotein, catalytic domain"/>
    <property type="match status" value="1"/>
</dbReference>
<dbReference type="PANTHER" id="PTHR43400">
    <property type="entry name" value="FUMARATE REDUCTASE"/>
    <property type="match status" value="1"/>
</dbReference>
<dbReference type="InterPro" id="IPR027477">
    <property type="entry name" value="Succ_DH/fumarate_Rdtase_cat_sf"/>
</dbReference>
<dbReference type="OrthoDB" id="7777654at2759"/>
<evidence type="ECO:0000256" key="2">
    <source>
        <dbReference type="ARBA" id="ARBA00022630"/>
    </source>
</evidence>
<dbReference type="AlphaFoldDB" id="A0A6G1FZV7"/>
<evidence type="ECO:0000256" key="3">
    <source>
        <dbReference type="ARBA" id="ARBA00022827"/>
    </source>
</evidence>
<dbReference type="PRINTS" id="PR00411">
    <property type="entry name" value="PNDRDTASEI"/>
</dbReference>
<comment type="cofactor">
    <cofactor evidence="1">
        <name>FAD</name>
        <dbReference type="ChEBI" id="CHEBI:57692"/>
    </cofactor>
</comment>
<dbReference type="GO" id="GO:0016491">
    <property type="term" value="F:oxidoreductase activity"/>
    <property type="evidence" value="ECO:0007669"/>
    <property type="project" value="UniProtKB-KW"/>
</dbReference>
<dbReference type="GO" id="GO:0008202">
    <property type="term" value="P:steroid metabolic process"/>
    <property type="evidence" value="ECO:0007669"/>
    <property type="project" value="UniProtKB-ARBA"/>
</dbReference>
<dbReference type="InterPro" id="IPR036188">
    <property type="entry name" value="FAD/NAD-bd_sf"/>
</dbReference>
<dbReference type="FunFam" id="3.50.50.60:FF:000208">
    <property type="entry name" value="3-ketosteroid dehydrogenase"/>
    <property type="match status" value="1"/>
</dbReference>
<evidence type="ECO:0000313" key="8">
    <source>
        <dbReference type="Proteomes" id="UP000504638"/>
    </source>
</evidence>
<protein>
    <submittedName>
        <fullName evidence="7 9">3-ketosteroid dehydrogenase</fullName>
    </submittedName>
</protein>
<keyword evidence="8" id="KW-1185">Reference proteome</keyword>
<dbReference type="Gene3D" id="3.50.50.60">
    <property type="entry name" value="FAD/NAD(P)-binding domain"/>
    <property type="match status" value="2"/>
</dbReference>
<dbReference type="InterPro" id="IPR050315">
    <property type="entry name" value="FAD-oxidoreductase_2"/>
</dbReference>
<reference evidence="9" key="2">
    <citation type="submission" date="2020-04" db="EMBL/GenBank/DDBJ databases">
        <authorList>
            <consortium name="NCBI Genome Project"/>
        </authorList>
    </citation>
    <scope>NUCLEOTIDE SEQUENCE</scope>
    <source>
        <strain evidence="9">CBS 781.70</strain>
    </source>
</reference>
<name>A0A6G1FZV7_9PEZI</name>
<dbReference type="InterPro" id="IPR003953">
    <property type="entry name" value="FAD-dep_OxRdtase_2_FAD-bd"/>
</dbReference>
<keyword evidence="3" id="KW-0274">FAD</keyword>